<keyword evidence="1" id="KW-0547">Nucleotide-binding</keyword>
<feature type="domain" description="Helicase ATP-binding" evidence="5">
    <location>
        <begin position="46"/>
        <end position="221"/>
    </location>
</feature>
<reference evidence="7" key="1">
    <citation type="submission" date="2024-07" db="EMBL/GenBank/DDBJ databases">
        <authorList>
            <person name="Yu S.T."/>
        </authorList>
    </citation>
    <scope>NUCLEOTIDE SEQUENCE</scope>
    <source>
        <strain evidence="7">R08</strain>
    </source>
</reference>
<evidence type="ECO:0000256" key="2">
    <source>
        <dbReference type="ARBA" id="ARBA00022801"/>
    </source>
</evidence>
<dbReference type="InterPro" id="IPR027417">
    <property type="entry name" value="P-loop_NTPase"/>
</dbReference>
<keyword evidence="3 7" id="KW-0347">Helicase</keyword>
<evidence type="ECO:0000256" key="1">
    <source>
        <dbReference type="ARBA" id="ARBA00022741"/>
    </source>
</evidence>
<dbReference type="RefSeq" id="WP_369186531.1">
    <property type="nucleotide sequence ID" value="NZ_CP163431.1"/>
</dbReference>
<accession>A0AB39M0P6</accession>
<dbReference type="EMBL" id="CP163431">
    <property type="protein sequence ID" value="XDP99421.1"/>
    <property type="molecule type" value="Genomic_DNA"/>
</dbReference>
<dbReference type="PANTHER" id="PTHR18934">
    <property type="entry name" value="ATP-DEPENDENT RNA HELICASE"/>
    <property type="match status" value="1"/>
</dbReference>
<keyword evidence="2" id="KW-0378">Hydrolase</keyword>
<dbReference type="SMART" id="SM00490">
    <property type="entry name" value="HELICc"/>
    <property type="match status" value="1"/>
</dbReference>
<dbReference type="InterPro" id="IPR014001">
    <property type="entry name" value="Helicase_ATP-bd"/>
</dbReference>
<feature type="domain" description="Helicase C-terminal" evidence="6">
    <location>
        <begin position="269"/>
        <end position="451"/>
    </location>
</feature>
<evidence type="ECO:0000256" key="4">
    <source>
        <dbReference type="ARBA" id="ARBA00022840"/>
    </source>
</evidence>
<protein>
    <submittedName>
        <fullName evidence="7">Helicase-related protein</fullName>
    </submittedName>
</protein>
<keyword evidence="4" id="KW-0067">ATP-binding</keyword>
<name>A0AB39M0P6_9ACTN</name>
<dbReference type="GO" id="GO:0005524">
    <property type="term" value="F:ATP binding"/>
    <property type="evidence" value="ECO:0007669"/>
    <property type="project" value="UniProtKB-KW"/>
</dbReference>
<sequence>MTQLPLYDIPEFPVFQLGKNSSVHMQSIVNFLSYVVERDQLAIDQYLEPMGHYPFFLVAATGLGKTVAVPVHVLIRQIQWSGTAGNPTPRVWVVEPRIPIAVDQCNFMNGLWDEFNQQSGYAKMPPLFGCKTSKQSKYDFAPVQFITTGVFATLTKSDRLEPWNDRFIIDEAHVTVEQNPDVELGIALARSQQVVVDYMSATVDTHNIQSALKVENIIQTDAIRKVVWRHNLKHPIDKAIIELVGATLIRADLDSSYYPQPGTFPDAHAVREAVSETDRSHGMLAIVNSHAGHQSDTARLAAAVRSNYPDLPVLQLASEVIRDPRKSREFERRLADCEAENQNYLILSTSVVEMGITFPNLDYVVSMDSGYDQETIGNKSIPVVAPLGVNSLLQRMGRVGRRRPGIAYVACEVDAEYSRLDDEQLNSPSTLTYEPISFPLASAPLMPLAYYICQQEWQDVDSAIAGLDLPSHLHENSDRMEYLKEQIDELSDLGLADGVELTPLGKRMETWIGRADLAYTIQLQKRFEEGADFPEVLFWVTATALSEKPISSMRAQFDYFVDHAESHTEIPHHVTIWAEENHEDLAAFEAISQAIALTPTALLQGTSGRQDQWDYSEFACWCGLAAFDPRKLVQAIKGVEEIWKIFCKINGPDQTFTELFGDRSRIQLADLPWSRLAASLPHMAIARQLRNLPGGTTIRVEPAATGSFAWRDLKHGHTGIMSQDDTPLFLQPDKFSARVTPSRQTKESDTVWRPAHLGYILPELPSYEGDDETLDVTERFRWSAWNR</sequence>
<organism evidence="7">
    <name type="scientific">Streptomyces sp. R08</name>
    <dbReference type="NCBI Taxonomy" id="3238624"/>
    <lineage>
        <taxon>Bacteria</taxon>
        <taxon>Bacillati</taxon>
        <taxon>Actinomycetota</taxon>
        <taxon>Actinomycetes</taxon>
        <taxon>Kitasatosporales</taxon>
        <taxon>Streptomycetaceae</taxon>
        <taxon>Streptomyces</taxon>
    </lineage>
</organism>
<dbReference type="Pfam" id="PF00271">
    <property type="entry name" value="Helicase_C"/>
    <property type="match status" value="1"/>
</dbReference>
<dbReference type="Pfam" id="PF00270">
    <property type="entry name" value="DEAD"/>
    <property type="match status" value="1"/>
</dbReference>
<proteinExistence type="predicted"/>
<dbReference type="GO" id="GO:0004386">
    <property type="term" value="F:helicase activity"/>
    <property type="evidence" value="ECO:0007669"/>
    <property type="project" value="UniProtKB-KW"/>
</dbReference>
<dbReference type="PROSITE" id="PS51194">
    <property type="entry name" value="HELICASE_CTER"/>
    <property type="match status" value="1"/>
</dbReference>
<dbReference type="GO" id="GO:0016787">
    <property type="term" value="F:hydrolase activity"/>
    <property type="evidence" value="ECO:0007669"/>
    <property type="project" value="UniProtKB-KW"/>
</dbReference>
<dbReference type="PANTHER" id="PTHR18934:SF99">
    <property type="entry name" value="ATP-DEPENDENT RNA HELICASE DHX37-RELATED"/>
    <property type="match status" value="1"/>
</dbReference>
<evidence type="ECO:0000259" key="6">
    <source>
        <dbReference type="PROSITE" id="PS51194"/>
    </source>
</evidence>
<evidence type="ECO:0000313" key="7">
    <source>
        <dbReference type="EMBL" id="XDP99421.1"/>
    </source>
</evidence>
<dbReference type="Gene3D" id="3.40.50.300">
    <property type="entry name" value="P-loop containing nucleotide triphosphate hydrolases"/>
    <property type="match status" value="2"/>
</dbReference>
<gene>
    <name evidence="7" type="ORF">AB5J58_04145</name>
</gene>
<dbReference type="SUPFAM" id="SSF52540">
    <property type="entry name" value="P-loop containing nucleoside triphosphate hydrolases"/>
    <property type="match status" value="1"/>
</dbReference>
<dbReference type="GO" id="GO:0003723">
    <property type="term" value="F:RNA binding"/>
    <property type="evidence" value="ECO:0007669"/>
    <property type="project" value="TreeGrafter"/>
</dbReference>
<dbReference type="PROSITE" id="PS51192">
    <property type="entry name" value="HELICASE_ATP_BIND_1"/>
    <property type="match status" value="1"/>
</dbReference>
<dbReference type="AlphaFoldDB" id="A0AB39M0P6"/>
<dbReference type="InterPro" id="IPR001650">
    <property type="entry name" value="Helicase_C-like"/>
</dbReference>
<evidence type="ECO:0000256" key="3">
    <source>
        <dbReference type="ARBA" id="ARBA00022806"/>
    </source>
</evidence>
<dbReference type="InterPro" id="IPR011545">
    <property type="entry name" value="DEAD/DEAH_box_helicase_dom"/>
</dbReference>
<evidence type="ECO:0000259" key="5">
    <source>
        <dbReference type="PROSITE" id="PS51192"/>
    </source>
</evidence>